<organism evidence="2 3">
    <name type="scientific">Thalassolituus pacificus</name>
    <dbReference type="NCBI Taxonomy" id="2975440"/>
    <lineage>
        <taxon>Bacteria</taxon>
        <taxon>Pseudomonadati</taxon>
        <taxon>Pseudomonadota</taxon>
        <taxon>Gammaproteobacteria</taxon>
        <taxon>Oceanospirillales</taxon>
        <taxon>Oceanospirillaceae</taxon>
        <taxon>Thalassolituus</taxon>
    </lineage>
</organism>
<keyword evidence="1" id="KW-0472">Membrane</keyword>
<accession>A0A9X2WCF9</accession>
<dbReference type="Pfam" id="PF03929">
    <property type="entry name" value="PepSY_TM"/>
    <property type="match status" value="1"/>
</dbReference>
<name>A0A9X2WCF9_9GAMM</name>
<proteinExistence type="predicted"/>
<keyword evidence="1" id="KW-1133">Transmembrane helix</keyword>
<feature type="transmembrane region" description="Helical" evidence="1">
    <location>
        <begin position="15"/>
        <end position="37"/>
    </location>
</feature>
<dbReference type="EMBL" id="JAOANI010000007">
    <property type="protein sequence ID" value="MCT7357788.1"/>
    <property type="molecule type" value="Genomic_DNA"/>
</dbReference>
<protein>
    <submittedName>
        <fullName evidence="2">PepSY-associated TM helix domain-containing protein</fullName>
    </submittedName>
</protein>
<dbReference type="AlphaFoldDB" id="A0A9X2WCF9"/>
<dbReference type="RefSeq" id="WP_260974718.1">
    <property type="nucleotide sequence ID" value="NZ_JAOANI010000007.1"/>
</dbReference>
<dbReference type="Proteomes" id="UP001147830">
    <property type="component" value="Unassembled WGS sequence"/>
</dbReference>
<feature type="transmembrane region" description="Helical" evidence="1">
    <location>
        <begin position="140"/>
        <end position="157"/>
    </location>
</feature>
<evidence type="ECO:0000313" key="2">
    <source>
        <dbReference type="EMBL" id="MCT7357788.1"/>
    </source>
</evidence>
<dbReference type="InterPro" id="IPR005625">
    <property type="entry name" value="PepSY-ass_TM"/>
</dbReference>
<sequence>MAALIARKMLVSVHLYLASFFAPIIIIMAISGGLYLFGVKGNTTYTDVGQVDGVTLSAKSPTLSDDVQAVLKSAGIDSRFEYVKDKGSSFYTRPTSREHYLLQQQGDNIVIKRGEPDLQAALMELHKGHGPSLFKWLEKLFAIALVLIMASGLYLGLQSPMLKNKTLVLSGAGLAVFVLLGLL</sequence>
<reference evidence="2" key="2">
    <citation type="submission" date="2022-08" db="EMBL/GenBank/DDBJ databases">
        <authorList>
            <person name="Dong C."/>
        </authorList>
    </citation>
    <scope>NUCLEOTIDE SEQUENCE</scope>
    <source>
        <strain evidence="2">59MF3M-4</strain>
    </source>
</reference>
<reference evidence="2" key="1">
    <citation type="journal article" date="2022" name="Front. Microbiol.">
        <title>Genome-based taxonomic rearrangement of Oceanobacter-related bacteria including the description of Thalassolituus hydrocarbonoclasticus sp. nov. and Thalassolituus pacificus sp. nov. and emended description of the genus Thalassolituus.</title>
        <authorList>
            <person name="Dong C."/>
            <person name="Wei L."/>
            <person name="Wang J."/>
            <person name="Lai Q."/>
            <person name="Huang Z."/>
            <person name="Shao Z."/>
        </authorList>
    </citation>
    <scope>NUCLEOTIDE SEQUENCE</scope>
    <source>
        <strain evidence="2">59MF3M-4</strain>
    </source>
</reference>
<comment type="caution">
    <text evidence="2">The sequence shown here is derived from an EMBL/GenBank/DDBJ whole genome shotgun (WGS) entry which is preliminary data.</text>
</comment>
<evidence type="ECO:0000313" key="3">
    <source>
        <dbReference type="Proteomes" id="UP001147830"/>
    </source>
</evidence>
<keyword evidence="3" id="KW-1185">Reference proteome</keyword>
<keyword evidence="1" id="KW-0812">Transmembrane</keyword>
<gene>
    <name evidence="2" type="ORF">NYR02_01975</name>
</gene>
<evidence type="ECO:0000256" key="1">
    <source>
        <dbReference type="SAM" id="Phobius"/>
    </source>
</evidence>